<comment type="caution">
    <text evidence="1">The sequence shown here is derived from an EMBL/GenBank/DDBJ whole genome shotgun (WGS) entry which is preliminary data.</text>
</comment>
<gene>
    <name evidence="1" type="ORF">OL497_09160</name>
</gene>
<organism evidence="1 2">
    <name type="scientific">Chitinophaga nivalis</name>
    <dbReference type="NCBI Taxonomy" id="2991709"/>
    <lineage>
        <taxon>Bacteria</taxon>
        <taxon>Pseudomonadati</taxon>
        <taxon>Bacteroidota</taxon>
        <taxon>Chitinophagia</taxon>
        <taxon>Chitinophagales</taxon>
        <taxon>Chitinophagaceae</taxon>
        <taxon>Chitinophaga</taxon>
    </lineage>
</organism>
<protein>
    <recommendedName>
        <fullName evidence="3">SH3 domain-containing protein</fullName>
    </recommendedName>
</protein>
<evidence type="ECO:0008006" key="3">
    <source>
        <dbReference type="Google" id="ProtNLM"/>
    </source>
</evidence>
<evidence type="ECO:0000313" key="2">
    <source>
        <dbReference type="Proteomes" id="UP001207742"/>
    </source>
</evidence>
<name>A0ABT3IJS7_9BACT</name>
<evidence type="ECO:0000313" key="1">
    <source>
        <dbReference type="EMBL" id="MCW3484060.1"/>
    </source>
</evidence>
<reference evidence="1 2" key="1">
    <citation type="submission" date="2022-10" db="EMBL/GenBank/DDBJ databases">
        <title>Chitinophaga nivalis PC15 sp. nov., isolated from Pyeongchang county, South Korea.</title>
        <authorList>
            <person name="Trinh H.N."/>
        </authorList>
    </citation>
    <scope>NUCLEOTIDE SEQUENCE [LARGE SCALE GENOMIC DNA]</scope>
    <source>
        <strain evidence="1 2">PC14</strain>
    </source>
</reference>
<dbReference type="EMBL" id="JAPDNS010000001">
    <property type="protein sequence ID" value="MCW3484060.1"/>
    <property type="molecule type" value="Genomic_DNA"/>
</dbReference>
<dbReference type="RefSeq" id="WP_264729579.1">
    <property type="nucleotide sequence ID" value="NZ_JAPDNR010000001.1"/>
</dbReference>
<dbReference type="Proteomes" id="UP001207742">
    <property type="component" value="Unassembled WGS sequence"/>
</dbReference>
<proteinExistence type="predicted"/>
<sequence length="111" mass="12488">MGIIVFYEGNNATQNIVQTVEDTPGQNFRPVANDEIRSAKLYDVRPGCEIKVFDSPDGSMNDDFCIVNVKRSNPEGYVIGTFERSYEDEYVMVAFIRNNGLDGKVSRIVIN</sequence>
<accession>A0ABT3IJS7</accession>
<keyword evidence="2" id="KW-1185">Reference proteome</keyword>